<keyword evidence="1" id="KW-0853">WD repeat</keyword>
<feature type="region of interest" description="Disordered" evidence="2">
    <location>
        <begin position="460"/>
        <end position="610"/>
    </location>
</feature>
<dbReference type="PROSITE" id="PS50330">
    <property type="entry name" value="UIM"/>
    <property type="match status" value="1"/>
</dbReference>
<dbReference type="VEuPathDB" id="FungiDB:CC1G_08751"/>
<dbReference type="STRING" id="240176.A8NJ11"/>
<dbReference type="RefSeq" id="XP_001834120.2">
    <property type="nucleotide sequence ID" value="XM_001834068.2"/>
</dbReference>
<feature type="region of interest" description="Disordered" evidence="2">
    <location>
        <begin position="407"/>
        <end position="430"/>
    </location>
</feature>
<feature type="compositionally biased region" description="Low complexity" evidence="2">
    <location>
        <begin position="417"/>
        <end position="430"/>
    </location>
</feature>
<reference evidence="3 4" key="1">
    <citation type="journal article" date="2010" name="Proc. Natl. Acad. Sci. U.S.A.">
        <title>Insights into evolution of multicellular fungi from the assembled chromosomes of the mushroom Coprinopsis cinerea (Coprinus cinereus).</title>
        <authorList>
            <person name="Stajich J.E."/>
            <person name="Wilke S.K."/>
            <person name="Ahren D."/>
            <person name="Au C.H."/>
            <person name="Birren B.W."/>
            <person name="Borodovsky M."/>
            <person name="Burns C."/>
            <person name="Canback B."/>
            <person name="Casselton L.A."/>
            <person name="Cheng C.K."/>
            <person name="Deng J."/>
            <person name="Dietrich F.S."/>
            <person name="Fargo D.C."/>
            <person name="Farman M.L."/>
            <person name="Gathman A.C."/>
            <person name="Goldberg J."/>
            <person name="Guigo R."/>
            <person name="Hoegger P.J."/>
            <person name="Hooker J.B."/>
            <person name="Huggins A."/>
            <person name="James T.Y."/>
            <person name="Kamada T."/>
            <person name="Kilaru S."/>
            <person name="Kodira C."/>
            <person name="Kues U."/>
            <person name="Kupfer D."/>
            <person name="Kwan H.S."/>
            <person name="Lomsadze A."/>
            <person name="Li W."/>
            <person name="Lilly W.W."/>
            <person name="Ma L.J."/>
            <person name="Mackey A.J."/>
            <person name="Manning G."/>
            <person name="Martin F."/>
            <person name="Muraguchi H."/>
            <person name="Natvig D.O."/>
            <person name="Palmerini H."/>
            <person name="Ramesh M.A."/>
            <person name="Rehmeyer C.J."/>
            <person name="Roe B.A."/>
            <person name="Shenoy N."/>
            <person name="Stanke M."/>
            <person name="Ter-Hovhannisyan V."/>
            <person name="Tunlid A."/>
            <person name="Velagapudi R."/>
            <person name="Vision T.J."/>
            <person name="Zeng Q."/>
            <person name="Zolan M.E."/>
            <person name="Pukkila P.J."/>
        </authorList>
    </citation>
    <scope>NUCLEOTIDE SEQUENCE [LARGE SCALE GENOMIC DNA]</scope>
    <source>
        <strain evidence="4">Okayama-7 / 130 / ATCC MYA-4618 / FGSC 9003</strain>
    </source>
</reference>
<dbReference type="InterPro" id="IPR001680">
    <property type="entry name" value="WD40_rpt"/>
</dbReference>
<dbReference type="SMART" id="SM00320">
    <property type="entry name" value="WD40"/>
    <property type="match status" value="4"/>
</dbReference>
<name>A8NJ11_COPC7</name>
<dbReference type="KEGG" id="cci:CC1G_08751"/>
<gene>
    <name evidence="3" type="ORF">CC1G_08751</name>
</gene>
<dbReference type="eggNOG" id="KOG0274">
    <property type="taxonomic scope" value="Eukaryota"/>
</dbReference>
<dbReference type="InterPro" id="IPR036322">
    <property type="entry name" value="WD40_repeat_dom_sf"/>
</dbReference>
<evidence type="ECO:0000313" key="4">
    <source>
        <dbReference type="Proteomes" id="UP000001861"/>
    </source>
</evidence>
<dbReference type="PROSITE" id="PS50082">
    <property type="entry name" value="WD_REPEATS_2"/>
    <property type="match status" value="1"/>
</dbReference>
<protein>
    <submittedName>
        <fullName evidence="3">Uncharacterized protein</fullName>
    </submittedName>
</protein>
<dbReference type="SUPFAM" id="SSF50978">
    <property type="entry name" value="WD40 repeat-like"/>
    <property type="match status" value="1"/>
</dbReference>
<dbReference type="GeneID" id="6010625"/>
<evidence type="ECO:0000313" key="3">
    <source>
        <dbReference type="EMBL" id="EAU87715.2"/>
    </source>
</evidence>
<feature type="compositionally biased region" description="Low complexity" evidence="2">
    <location>
        <begin position="460"/>
        <end position="474"/>
    </location>
</feature>
<sequence>MESSRRLADFKTCDLGDTHDLAVVDALWMSGPSGWLAVTAGQDGRVKLWDPLTGICIWSSEPILPPAVPEPCTRVVANYDAGVIAVTYRSGAIRVWSGFHFKITERTNIFPTCSTTVSPLFTPTEENETIDVLAFQIDANPTTPTLVVAFDGDHFFHRIDFIDKLESHTVTSFGEGTLGTLSAVTPCMSSDFAASRLVVTGDRLGCVGVYLWDSEPSCSPVPPVHKFEAFRDGSTITSIAWNGVTLVTGSARGITHIFDGLSLERLKVLSSPVPPFPRRGPVPTSPGPDMRAVHHILLGPNKDVIFVGVGDRVLAWKPGPVARYLRGGMRTRAVPRKSPKKVQSGSAKWSRQFEMKHHIVESKGIMDEEDRHQSHIRSNLYQQRAQLRKMGLSEDEVVQYILMMSRDEDTPTPPTPQATASTRPSINGLDGLTDEELAAALEEGMFELDYDRPITASGLVSVPSSSSSSAHTPVPLSPSRTPALRPSSSNSKVQVSPRYVPEPMQAGIEGSSPSSPTPRRPIPLGQAEHFPVVGSGTVSPASSVSGGSATSSRRNSNTSAYSETQRRPFKSAWNAPLRVSSSSTSAASPSTSPVANVIGRSPPTPSSSRIVANPVQQTNSFDDMDDDLRFALELSLAEARSRGENV</sequence>
<dbReference type="AlphaFoldDB" id="A8NJ11"/>
<dbReference type="OrthoDB" id="429520at2759"/>
<dbReference type="InterPro" id="IPR003903">
    <property type="entry name" value="UIM_dom"/>
</dbReference>
<organism evidence="3 4">
    <name type="scientific">Coprinopsis cinerea (strain Okayama-7 / 130 / ATCC MYA-4618 / FGSC 9003)</name>
    <name type="common">Inky cap fungus</name>
    <name type="synonym">Hormographiella aspergillata</name>
    <dbReference type="NCBI Taxonomy" id="240176"/>
    <lineage>
        <taxon>Eukaryota</taxon>
        <taxon>Fungi</taxon>
        <taxon>Dikarya</taxon>
        <taxon>Basidiomycota</taxon>
        <taxon>Agaricomycotina</taxon>
        <taxon>Agaricomycetes</taxon>
        <taxon>Agaricomycetidae</taxon>
        <taxon>Agaricales</taxon>
        <taxon>Agaricineae</taxon>
        <taxon>Psathyrellaceae</taxon>
        <taxon>Coprinopsis</taxon>
    </lineage>
</organism>
<feature type="compositionally biased region" description="Low complexity" evidence="2">
    <location>
        <begin position="531"/>
        <end position="560"/>
    </location>
</feature>
<keyword evidence="4" id="KW-1185">Reference proteome</keyword>
<evidence type="ECO:0000256" key="1">
    <source>
        <dbReference type="PROSITE-ProRule" id="PRU00221"/>
    </source>
</evidence>
<dbReference type="InParanoid" id="A8NJ11"/>
<accession>A8NJ11</accession>
<dbReference type="Gene3D" id="2.130.10.10">
    <property type="entry name" value="YVTN repeat-like/Quinoprotein amine dehydrogenase"/>
    <property type="match status" value="2"/>
</dbReference>
<proteinExistence type="predicted"/>
<dbReference type="Proteomes" id="UP000001861">
    <property type="component" value="Unassembled WGS sequence"/>
</dbReference>
<dbReference type="OMA" id="EFSPHVS"/>
<comment type="caution">
    <text evidence="3">The sequence shown here is derived from an EMBL/GenBank/DDBJ whole genome shotgun (WGS) entry which is preliminary data.</text>
</comment>
<dbReference type="HOGENOM" id="CLU_008398_0_0_1"/>
<feature type="repeat" description="WD" evidence="1">
    <location>
        <begin position="32"/>
        <end position="50"/>
    </location>
</feature>
<dbReference type="EMBL" id="AACS02000010">
    <property type="protein sequence ID" value="EAU87715.2"/>
    <property type="molecule type" value="Genomic_DNA"/>
</dbReference>
<dbReference type="InterPro" id="IPR015943">
    <property type="entry name" value="WD40/YVTN_repeat-like_dom_sf"/>
</dbReference>
<feature type="compositionally biased region" description="Low complexity" evidence="2">
    <location>
        <begin position="580"/>
        <end position="593"/>
    </location>
</feature>
<evidence type="ECO:0000256" key="2">
    <source>
        <dbReference type="SAM" id="MobiDB-lite"/>
    </source>
</evidence>
<dbReference type="FunCoup" id="A8NJ11">
    <property type="interactions" value="123"/>
</dbReference>